<accession>A0A4Z2GI27</accession>
<organism evidence="2 3">
    <name type="scientific">Liparis tanakae</name>
    <name type="common">Tanaka's snailfish</name>
    <dbReference type="NCBI Taxonomy" id="230148"/>
    <lineage>
        <taxon>Eukaryota</taxon>
        <taxon>Metazoa</taxon>
        <taxon>Chordata</taxon>
        <taxon>Craniata</taxon>
        <taxon>Vertebrata</taxon>
        <taxon>Euteleostomi</taxon>
        <taxon>Actinopterygii</taxon>
        <taxon>Neopterygii</taxon>
        <taxon>Teleostei</taxon>
        <taxon>Neoteleostei</taxon>
        <taxon>Acanthomorphata</taxon>
        <taxon>Eupercaria</taxon>
        <taxon>Perciformes</taxon>
        <taxon>Cottioidei</taxon>
        <taxon>Cottales</taxon>
        <taxon>Liparidae</taxon>
        <taxon>Liparis</taxon>
    </lineage>
</organism>
<evidence type="ECO:0000313" key="2">
    <source>
        <dbReference type="EMBL" id="TNN52811.1"/>
    </source>
</evidence>
<proteinExistence type="predicted"/>
<keyword evidence="3" id="KW-1185">Reference proteome</keyword>
<dbReference type="Proteomes" id="UP000314294">
    <property type="component" value="Unassembled WGS sequence"/>
</dbReference>
<reference evidence="2 3" key="1">
    <citation type="submission" date="2019-03" db="EMBL/GenBank/DDBJ databases">
        <title>First draft genome of Liparis tanakae, snailfish: a comprehensive survey of snailfish specific genes.</title>
        <authorList>
            <person name="Kim W."/>
            <person name="Song I."/>
            <person name="Jeong J.-H."/>
            <person name="Kim D."/>
            <person name="Kim S."/>
            <person name="Ryu S."/>
            <person name="Song J.Y."/>
            <person name="Lee S.K."/>
        </authorList>
    </citation>
    <scope>NUCLEOTIDE SEQUENCE [LARGE SCALE GENOMIC DNA]</scope>
    <source>
        <tissue evidence="2">Muscle</tissue>
    </source>
</reference>
<evidence type="ECO:0000256" key="1">
    <source>
        <dbReference type="SAM" id="MobiDB-lite"/>
    </source>
</evidence>
<evidence type="ECO:0000313" key="3">
    <source>
        <dbReference type="Proteomes" id="UP000314294"/>
    </source>
</evidence>
<comment type="caution">
    <text evidence="2">The sequence shown here is derived from an EMBL/GenBank/DDBJ whole genome shotgun (WGS) entry which is preliminary data.</text>
</comment>
<name>A0A4Z2GI27_9TELE</name>
<dbReference type="EMBL" id="SRLO01000535">
    <property type="protein sequence ID" value="TNN52811.1"/>
    <property type="molecule type" value="Genomic_DNA"/>
</dbReference>
<feature type="region of interest" description="Disordered" evidence="1">
    <location>
        <begin position="1"/>
        <end position="29"/>
    </location>
</feature>
<dbReference type="AlphaFoldDB" id="A0A4Z2GI27"/>
<sequence>MVFKLERRDRFPGHKQEDQGDEEAHNPDMRGVRDVHRAALCHDDAHTDSHAIPCRDPRPLLCADDGGQQSVTDELNMN</sequence>
<gene>
    <name evidence="2" type="ORF">EYF80_036985</name>
</gene>
<protein>
    <submittedName>
        <fullName evidence="2">Uncharacterized protein</fullName>
    </submittedName>
</protein>